<dbReference type="FunFam" id="2.70.70.10:FF:000006">
    <property type="entry name" value="M23 family peptidase"/>
    <property type="match status" value="1"/>
</dbReference>
<feature type="domain" description="M23ase beta-sheet core" evidence="4">
    <location>
        <begin position="331"/>
        <end position="425"/>
    </location>
</feature>
<evidence type="ECO:0000313" key="6">
    <source>
        <dbReference type="EMBL" id="SHI86085.1"/>
    </source>
</evidence>
<dbReference type="Pfam" id="PF19353">
    <property type="entry name" value="DUF5930"/>
    <property type="match status" value="1"/>
</dbReference>
<dbReference type="InterPro" id="IPR016047">
    <property type="entry name" value="M23ase_b-sheet_dom"/>
</dbReference>
<dbReference type="EMBL" id="FQZQ01000003">
    <property type="protein sequence ID" value="SHI86085.1"/>
    <property type="molecule type" value="Genomic_DNA"/>
</dbReference>
<dbReference type="InterPro" id="IPR050570">
    <property type="entry name" value="Cell_wall_metabolism_enzyme"/>
</dbReference>
<sequence>MRTRLAIKLHTVLEQYFPERRLFLRSEDDTRFIRLRPSTQLIAFMGGSLIIAWTIIATAILLMDSIGSGNFREQARRDQQTYEQRLNNLSDERDVRTEEALAAQNRFNSALSQISAMQSELLASESRRRELETGIEVIQSTLRRTMKERETALAHTSNLENSANQSATAGSGGAPLGNDMMDALSSVLAQTAAERDQVIADAEEALKAVKEMELELALMEEKNDQIFRQLEDAMTISVEPLEKMFTAAGMDTKSLLNEVRRGYNGRGGPLMPLAFSTKGGELTKETLRANDLLDQLDELNMYRIAAETLPLDSPLKSAFRYTSGFGMRWGRMHNGTDFAAKHGTPIYSTADGVVIHADWLSGYGRLIKIKHEYGIETRYAHLAKIRVKVGQRVSRGEQIGDMGNSGRSTGTHLHYEIRKNGRAVNAMKFIKAGRNVF</sequence>
<dbReference type="RefSeq" id="WP_073249698.1">
    <property type="nucleotide sequence ID" value="NZ_FQZQ01000003.1"/>
</dbReference>
<keyword evidence="1" id="KW-0175">Coiled coil</keyword>
<keyword evidence="7" id="KW-1185">Reference proteome</keyword>
<dbReference type="PANTHER" id="PTHR21666">
    <property type="entry name" value="PEPTIDASE-RELATED"/>
    <property type="match status" value="1"/>
</dbReference>
<reference evidence="7" key="1">
    <citation type="submission" date="2016-11" db="EMBL/GenBank/DDBJ databases">
        <authorList>
            <person name="Varghese N."/>
            <person name="Submissions S."/>
        </authorList>
    </citation>
    <scope>NUCLEOTIDE SEQUENCE [LARGE SCALE GENOMIC DNA]</scope>
    <source>
        <strain evidence="7">DSM 100564</strain>
    </source>
</reference>
<keyword evidence="3" id="KW-0472">Membrane</keyword>
<evidence type="ECO:0000313" key="7">
    <source>
        <dbReference type="Proteomes" id="UP000183982"/>
    </source>
</evidence>
<name>A0A1M6EKM3_9RHOB</name>
<protein>
    <submittedName>
        <fullName evidence="6">Murein DD-endopeptidase MepM and murein hydrolase activator NlpD, contain LysM domain</fullName>
    </submittedName>
</protein>
<dbReference type="Gene3D" id="2.70.70.10">
    <property type="entry name" value="Glucose Permease (Domain IIA)"/>
    <property type="match status" value="1"/>
</dbReference>
<proteinExistence type="predicted"/>
<dbReference type="InterPro" id="IPR045974">
    <property type="entry name" value="DUF5930"/>
</dbReference>
<keyword evidence="3" id="KW-1133">Transmembrane helix</keyword>
<dbReference type="Pfam" id="PF01551">
    <property type="entry name" value="Peptidase_M23"/>
    <property type="match status" value="1"/>
</dbReference>
<dbReference type="InterPro" id="IPR011055">
    <property type="entry name" value="Dup_hybrid_motif"/>
</dbReference>
<evidence type="ECO:0000256" key="3">
    <source>
        <dbReference type="SAM" id="Phobius"/>
    </source>
</evidence>
<gene>
    <name evidence="6" type="ORF">SAMN05444000_103231</name>
</gene>
<dbReference type="STRING" id="1470563.SAMN05444000_103231"/>
<evidence type="ECO:0000256" key="1">
    <source>
        <dbReference type="SAM" id="Coils"/>
    </source>
</evidence>
<dbReference type="PANTHER" id="PTHR21666:SF270">
    <property type="entry name" value="MUREIN HYDROLASE ACTIVATOR ENVC"/>
    <property type="match status" value="1"/>
</dbReference>
<feature type="transmembrane region" description="Helical" evidence="3">
    <location>
        <begin position="41"/>
        <end position="63"/>
    </location>
</feature>
<dbReference type="CDD" id="cd12797">
    <property type="entry name" value="M23_peptidase"/>
    <property type="match status" value="1"/>
</dbReference>
<feature type="domain" description="DUF5930" evidence="5">
    <location>
        <begin position="1"/>
        <end position="320"/>
    </location>
</feature>
<feature type="coiled-coil region" evidence="1">
    <location>
        <begin position="195"/>
        <end position="229"/>
    </location>
</feature>
<keyword evidence="3" id="KW-0812">Transmembrane</keyword>
<dbReference type="GO" id="GO:0004222">
    <property type="term" value="F:metalloendopeptidase activity"/>
    <property type="evidence" value="ECO:0007669"/>
    <property type="project" value="TreeGrafter"/>
</dbReference>
<dbReference type="AlphaFoldDB" id="A0A1M6EKM3"/>
<dbReference type="Proteomes" id="UP000183982">
    <property type="component" value="Unassembled WGS sequence"/>
</dbReference>
<dbReference type="OrthoDB" id="9805070at2"/>
<feature type="compositionally biased region" description="Polar residues" evidence="2">
    <location>
        <begin position="154"/>
        <end position="169"/>
    </location>
</feature>
<keyword evidence="6" id="KW-0378">Hydrolase</keyword>
<evidence type="ECO:0000259" key="4">
    <source>
        <dbReference type="Pfam" id="PF01551"/>
    </source>
</evidence>
<dbReference type="SUPFAM" id="SSF51261">
    <property type="entry name" value="Duplicated hybrid motif"/>
    <property type="match status" value="1"/>
</dbReference>
<evidence type="ECO:0000256" key="2">
    <source>
        <dbReference type="SAM" id="MobiDB-lite"/>
    </source>
</evidence>
<accession>A0A1M6EKM3</accession>
<evidence type="ECO:0000259" key="5">
    <source>
        <dbReference type="Pfam" id="PF19353"/>
    </source>
</evidence>
<organism evidence="6 7">
    <name type="scientific">Shimia gijangensis</name>
    <dbReference type="NCBI Taxonomy" id="1470563"/>
    <lineage>
        <taxon>Bacteria</taxon>
        <taxon>Pseudomonadati</taxon>
        <taxon>Pseudomonadota</taxon>
        <taxon>Alphaproteobacteria</taxon>
        <taxon>Rhodobacterales</taxon>
        <taxon>Roseobacteraceae</taxon>
    </lineage>
</organism>
<feature type="region of interest" description="Disordered" evidence="2">
    <location>
        <begin position="151"/>
        <end position="174"/>
    </location>
</feature>